<dbReference type="EMBL" id="JARKHS020000818">
    <property type="protein sequence ID" value="KAK8788423.1"/>
    <property type="molecule type" value="Genomic_DNA"/>
</dbReference>
<evidence type="ECO:0000313" key="2">
    <source>
        <dbReference type="Proteomes" id="UP001321473"/>
    </source>
</evidence>
<protein>
    <submittedName>
        <fullName evidence="1">Uncharacterized protein</fullName>
    </submittedName>
</protein>
<reference evidence="1 2" key="1">
    <citation type="journal article" date="2023" name="Arcadia Sci">
        <title>De novo assembly of a long-read Amblyomma americanum tick genome.</title>
        <authorList>
            <person name="Chou S."/>
            <person name="Poskanzer K.E."/>
            <person name="Rollins M."/>
            <person name="Thuy-Boun P.S."/>
        </authorList>
    </citation>
    <scope>NUCLEOTIDE SEQUENCE [LARGE SCALE GENOMIC DNA]</scope>
    <source>
        <strain evidence="1">F_SG_1</strain>
        <tissue evidence="1">Salivary glands</tissue>
    </source>
</reference>
<accession>A0AAQ4FNW3</accession>
<feature type="non-terminal residue" evidence="1">
    <location>
        <position position="1"/>
    </location>
</feature>
<gene>
    <name evidence="1" type="ORF">V5799_021801</name>
</gene>
<proteinExistence type="predicted"/>
<keyword evidence="2" id="KW-1185">Reference proteome</keyword>
<dbReference type="Proteomes" id="UP001321473">
    <property type="component" value="Unassembled WGS sequence"/>
</dbReference>
<name>A0AAQ4FNW3_AMBAM</name>
<sequence length="1675" mass="184271">PCSCRGNDTSDHAIAPIFRERAVQASRLREHHYKEITAAYDAYLGDVTYYSAGVAGLLVKARRKSCGAHFGSSGDTSTFLLNLWFQFAVPCSCRGNDTSDHAIAPIFRERAVQASRLREHHYKEITAAYDAYLGDVTYYSAGVAGLLVKARRKSCGAHFGSSGDTSTFLLNLWFQFAVPCSCRGNDTSDHAIAPIFRERAVQASRLREHHYKEITAAYDAYLGDVTYYSAGVAGLLVKARRKSCGAHFGSSGDTSTFLLNLWFQFAVPCSCRGNDTSDHAIAPIFRERAVQASRLREHYYKEITAAYDAYLGDVTYYSAGVAGLLVKARRKSCGAHFGSSGVTSTFLLNLWFQFAVPCSCRGNDTSDHAIAPIFRERAVQASRLREHHYKEITAACDAYLGDVTYYSAGVAGLLVKARRKSCGAHFGSSGDTSTFLLNLWFQFAVPCSCRGNDTSDHAIAPIFRERAVQASRLREHHYKEITAAYDAYLGDVTYYSAGVAGLLVKARRKSCGAHFGSSGVTSTFLLNLWFQFAVPCSCRGNDTSDHAIAPIFRERAVQASRLREHHYKEITAAYDAYLGDVTYYSAGVAGLLVKARRKSCGAHFGSSGDTSTFLLNLWFQLAVPCSCRGNDTSDHAIAPIFRERAVQASRLREHHYKEITAAYDAYLGDVTYYSAGVAGLLVKARRKSCGAHFGSSGDTSTFLLNLWFQLAVPCSCRGNDTSDHAIAPIFRERAVQASRLREHHYKEITAAYDAYLGDVTYYSAGVAGLLVKARRKSCGAHFGSSGDTSTFLLNLWFQLAVPCSCRGNDTSDHAIAPIFRERAVQASRLREHHYKEITAAYDAYLGDVTYYSAGVAGLLVKARRKSCGAHFGSSGDTSTFLLNLWFQLAVPCSCRGNDTSDHAIAPIFRERAVQASRLREHHYKEITAAYDAYLGDVTYYSAGVAGLLVKARRKSCGAHFGSSGDTSTFLLNLWFQLAVPCSCRGNDTSDHAIAPIFRERAVQASRLREHHYKEITAAYDAYLGDVTYYSAGVAGLLVKARRKSCGAHFGSSGDTSTFLLNLWFQLAVPCSCRGNDTSDHAIAPIFRERAVQASRLREHHYKEITAAYDAYLGDVTYYSAGVAGLLVKARRKSCGAHFGSSGDTSTFLLNLWFQLAVPCSCRGNDTSDHAIAPIFRERAVQASRLREHHYKEITAAYDAYLGDVTYYSAGVAGLLVKARRKSCGAHFGSSGDTSTFLLNLWFQLAVPCSCRGNDTSDHAIAPIFRERAVQASRLREHHYKEITAAYDAYLGDVTYYSAGVAGLLVKARRKSCGAHFGSSGDTSTFLLNLWFQFAVPCSCRGNDTSDHAIAPIFRERAVQASRLREHHYKEITAAYDAYLGDVTYYSAGVAGLLVKARRKSCGAHFGSSGDTSTFLLNLWFQLAVPCSCRGNDTSDHAIAPIFRERAVQASRLREHHYKEITAAYDAYLGDVTYYSAGVAGLLVKARRKSCGAHFGSSGDTSTFLLNLWFQLAVPCSCRGNDTSDHAIAPIFRERAVQASRLREHHYKEITAAYDAYLGDVTYYSAGVAGLLVKARRKSCGAHFGSSGVTSTFLLNLWFQFAERPIPPYTLVCTTANYTNEKTLFPDDGLCDYTLLDELHVMKPKDLGEPHPPSLQRITQMAALHRKTEYGVGFEE</sequence>
<comment type="caution">
    <text evidence="1">The sequence shown here is derived from an EMBL/GenBank/DDBJ whole genome shotgun (WGS) entry which is preliminary data.</text>
</comment>
<organism evidence="1 2">
    <name type="scientific">Amblyomma americanum</name>
    <name type="common">Lone star tick</name>
    <dbReference type="NCBI Taxonomy" id="6943"/>
    <lineage>
        <taxon>Eukaryota</taxon>
        <taxon>Metazoa</taxon>
        <taxon>Ecdysozoa</taxon>
        <taxon>Arthropoda</taxon>
        <taxon>Chelicerata</taxon>
        <taxon>Arachnida</taxon>
        <taxon>Acari</taxon>
        <taxon>Parasitiformes</taxon>
        <taxon>Ixodida</taxon>
        <taxon>Ixodoidea</taxon>
        <taxon>Ixodidae</taxon>
        <taxon>Amblyomminae</taxon>
        <taxon>Amblyomma</taxon>
    </lineage>
</organism>
<evidence type="ECO:0000313" key="1">
    <source>
        <dbReference type="EMBL" id="KAK8788423.1"/>
    </source>
</evidence>